<feature type="transmembrane region" description="Helical" evidence="7">
    <location>
        <begin position="109"/>
        <end position="133"/>
    </location>
</feature>
<feature type="transmembrane region" description="Helical" evidence="7">
    <location>
        <begin position="73"/>
        <end position="89"/>
    </location>
</feature>
<keyword evidence="5 7" id="KW-1133">Transmembrane helix</keyword>
<protein>
    <recommendedName>
        <fullName evidence="7">XK-related protein</fullName>
    </recommendedName>
</protein>
<feature type="compositionally biased region" description="Polar residues" evidence="8">
    <location>
        <begin position="439"/>
        <end position="448"/>
    </location>
</feature>
<evidence type="ECO:0000313" key="11">
    <source>
        <dbReference type="RefSeq" id="XP_022092792.1"/>
    </source>
</evidence>
<feature type="transmembrane region" description="Helical" evidence="7">
    <location>
        <begin position="351"/>
        <end position="372"/>
    </location>
</feature>
<feature type="region of interest" description="Disordered" evidence="8">
    <location>
        <begin position="420"/>
        <end position="448"/>
    </location>
</feature>
<dbReference type="GeneID" id="110980425"/>
<dbReference type="PANTHER" id="PTHR16024:SF6">
    <property type="entry name" value="XK-RELATED PROTEIN"/>
    <property type="match status" value="1"/>
</dbReference>
<dbReference type="Proteomes" id="UP000694845">
    <property type="component" value="Unplaced"/>
</dbReference>
<dbReference type="OrthoDB" id="6356248at2759"/>
<feature type="region of interest" description="Disordered" evidence="8">
    <location>
        <begin position="1"/>
        <end position="64"/>
    </location>
</feature>
<dbReference type="GO" id="GO:1902742">
    <property type="term" value="P:apoptotic process involved in development"/>
    <property type="evidence" value="ECO:0007669"/>
    <property type="project" value="TreeGrafter"/>
</dbReference>
<evidence type="ECO:0000256" key="8">
    <source>
        <dbReference type="SAM" id="MobiDB-lite"/>
    </source>
</evidence>
<feature type="compositionally biased region" description="Low complexity" evidence="8">
    <location>
        <begin position="36"/>
        <end position="56"/>
    </location>
</feature>
<evidence type="ECO:0000256" key="4">
    <source>
        <dbReference type="ARBA" id="ARBA00022692"/>
    </source>
</evidence>
<name>A0A8B7YHQ3_ACAPL</name>
<dbReference type="InterPro" id="IPR018629">
    <property type="entry name" value="XK-rel"/>
</dbReference>
<evidence type="ECO:0000256" key="7">
    <source>
        <dbReference type="RuleBase" id="RU910716"/>
    </source>
</evidence>
<comment type="similarity">
    <text evidence="2 7">Belongs to the XK family.</text>
</comment>
<sequence length="547" mass="62260">MRIDSGKDSARGSGMADEGAKPATQVTATTGPQEGPPSQTTSSAHPPAPTPETAQQMRRKTGVEPHRVSRIRLILDALFLMAGMATYVADLATDVSVAVQYILLDEYEWSGLTIAFIIIPSITIQYFSFRWFVLDSKEVRKAEHVPFLKKVMDWILWLLFHVLQLGVLKRYWRTVKYGWRSREKRDYYDLSVYEYRDLTMLRLLESFMEAAPQLVLQIYIMTQQKDVYWLTATSAIISLASLAWGIEAYHKALREACSNKNNLGYIGLTVRMAWRTFTITARVISLALFAAYSLWSFVALVGVHYVAMTLWLIYQDTDFCTTRLEEVLFDCVIGIIHIFCFFNMKEGRTRYRAAFFYTVILVENTVMFALWYHYEGRDTDYGKAALAFVWGGFFLGIFIMLLYYRCLHPNGSIRLFGRAPSTPAKSRPAGRTPEGNAHSYENTGQDTVDSPLSWDDVVIPSSTRGCHGNLFTRRGRRYCYWRVQDGPCPCEAPPSNQSTTTEQPVPNAVDHSTVVVEDGAKDVNCHCNGEEQKAFSHDGKERLETYL</sequence>
<feature type="compositionally biased region" description="Basic and acidic residues" evidence="8">
    <location>
        <begin position="1"/>
        <end position="10"/>
    </location>
</feature>
<dbReference type="KEGG" id="aplc:110980425"/>
<dbReference type="InterPro" id="IPR050895">
    <property type="entry name" value="XK-related_scramblase"/>
</dbReference>
<dbReference type="AlphaFoldDB" id="A0A8B7YHQ3"/>
<dbReference type="GO" id="GO:0070782">
    <property type="term" value="P:phosphatidylserine exposure on apoptotic cell surface"/>
    <property type="evidence" value="ECO:0007669"/>
    <property type="project" value="TreeGrafter"/>
</dbReference>
<evidence type="ECO:0000256" key="1">
    <source>
        <dbReference type="ARBA" id="ARBA00004651"/>
    </source>
</evidence>
<comment type="subcellular location">
    <subcellularLocation>
        <location evidence="1">Cell membrane</location>
        <topology evidence="1">Multi-pass membrane protein</topology>
    </subcellularLocation>
    <subcellularLocation>
        <location evidence="7">Membrane</location>
        <topology evidence="7">Multi-pass membrane protein</topology>
    </subcellularLocation>
</comment>
<dbReference type="PANTHER" id="PTHR16024">
    <property type="entry name" value="XK-RELATED PROTEIN"/>
    <property type="match status" value="1"/>
</dbReference>
<proteinExistence type="inferred from homology"/>
<reference evidence="10 11" key="1">
    <citation type="submission" date="2025-04" db="UniProtKB">
        <authorList>
            <consortium name="RefSeq"/>
        </authorList>
    </citation>
    <scope>IDENTIFICATION</scope>
</reference>
<keyword evidence="3" id="KW-1003">Cell membrane</keyword>
<feature type="transmembrane region" description="Helical" evidence="7">
    <location>
        <begin position="227"/>
        <end position="246"/>
    </location>
</feature>
<evidence type="ECO:0000313" key="9">
    <source>
        <dbReference type="Proteomes" id="UP000694845"/>
    </source>
</evidence>
<accession>A0A8B7YHQ3</accession>
<dbReference type="RefSeq" id="XP_022092783.1">
    <property type="nucleotide sequence ID" value="XM_022237091.1"/>
</dbReference>
<dbReference type="GO" id="GO:0005886">
    <property type="term" value="C:plasma membrane"/>
    <property type="evidence" value="ECO:0007669"/>
    <property type="project" value="UniProtKB-SubCell"/>
</dbReference>
<evidence type="ECO:0000313" key="10">
    <source>
        <dbReference type="RefSeq" id="XP_022092783.1"/>
    </source>
</evidence>
<dbReference type="GO" id="GO:0043652">
    <property type="term" value="P:engulfment of apoptotic cell"/>
    <property type="evidence" value="ECO:0007669"/>
    <property type="project" value="TreeGrafter"/>
</dbReference>
<dbReference type="OMA" id="NIWPHEA"/>
<evidence type="ECO:0000256" key="3">
    <source>
        <dbReference type="ARBA" id="ARBA00022475"/>
    </source>
</evidence>
<evidence type="ECO:0000256" key="6">
    <source>
        <dbReference type="ARBA" id="ARBA00023136"/>
    </source>
</evidence>
<keyword evidence="9" id="KW-1185">Reference proteome</keyword>
<feature type="transmembrane region" description="Helical" evidence="7">
    <location>
        <begin position="283"/>
        <end position="307"/>
    </location>
</feature>
<dbReference type="Pfam" id="PF09815">
    <property type="entry name" value="XK-related"/>
    <property type="match status" value="1"/>
</dbReference>
<evidence type="ECO:0000256" key="5">
    <source>
        <dbReference type="ARBA" id="ARBA00022989"/>
    </source>
</evidence>
<feature type="transmembrane region" description="Helical" evidence="7">
    <location>
        <begin position="384"/>
        <end position="404"/>
    </location>
</feature>
<gene>
    <name evidence="10 11" type="primary">LOC110980425</name>
</gene>
<dbReference type="RefSeq" id="XP_022092792.1">
    <property type="nucleotide sequence ID" value="XM_022237100.1"/>
</dbReference>
<keyword evidence="4 7" id="KW-0812">Transmembrane</keyword>
<evidence type="ECO:0000256" key="2">
    <source>
        <dbReference type="ARBA" id="ARBA00008789"/>
    </source>
</evidence>
<organism evidence="9 10">
    <name type="scientific">Acanthaster planci</name>
    <name type="common">Crown-of-thorns starfish</name>
    <dbReference type="NCBI Taxonomy" id="133434"/>
    <lineage>
        <taxon>Eukaryota</taxon>
        <taxon>Metazoa</taxon>
        <taxon>Echinodermata</taxon>
        <taxon>Eleutherozoa</taxon>
        <taxon>Asterozoa</taxon>
        <taxon>Asteroidea</taxon>
        <taxon>Valvatacea</taxon>
        <taxon>Valvatida</taxon>
        <taxon>Acanthasteridae</taxon>
        <taxon>Acanthaster</taxon>
    </lineage>
</organism>
<keyword evidence="6 7" id="KW-0472">Membrane</keyword>